<dbReference type="GO" id="GO:0008233">
    <property type="term" value="F:peptidase activity"/>
    <property type="evidence" value="ECO:0007669"/>
    <property type="project" value="UniProtKB-KW"/>
</dbReference>
<dbReference type="InterPro" id="IPR038765">
    <property type="entry name" value="Papain-like_cys_pep_sf"/>
</dbReference>
<feature type="compositionally biased region" description="Polar residues" evidence="7">
    <location>
        <begin position="705"/>
        <end position="724"/>
    </location>
</feature>
<dbReference type="Gene3D" id="1.10.3290.10">
    <property type="entry name" value="Fido-like domain"/>
    <property type="match status" value="2"/>
</dbReference>
<dbReference type="Proteomes" id="UP001596996">
    <property type="component" value="Unassembled WGS sequence"/>
</dbReference>
<keyword evidence="6" id="KW-0843">Virulence</keyword>
<sequence length="1433" mass="158769">KALAEHIYEEVGAGPYSTLSEVNTRTKVSQGDNETYSTVGDVNSDIARKSKALAEHIYEEVGTGPYSTLSDNLYSKISQNRTALDGGMVDNPLYNTVRRGTNDPLPELPTVKKLLNKVEEVSNEIYSEITSKTRNPADALPELPFEMRSRLDEGADLADHIYEEINSIASKARRALPTIPEDASKTPVSDNGDYAEIGNQPLAPRVSSLDSEGDYETIPTVVKSTEEKPSLRSKRSKRAILGDAEESSEPKVQSNLAEQTGTIKAVVDTVEPIYAQLDKTPEGRAKAKLRGDEASQGLIAKVKNDEEEVPPALPARSSDLTVQVETQESTESLNTVRKTLAESNRNNNGNQKQKAEEAGSATPNTVETRKSENKSWFAKVKDFFFAKSNQSQAKKMNSDEDSISKFNYDGLEDDINLKNLLALENTRSSSFEENVLKNPEFLAEAREIAKKYIPESTIKQMGNSPEFDEILTEGAKKVEKRINDALTFKPSIDEFNEIQGLVKNLQKGNVVEELSEKTTAITEALADTSKTIQRNPKLKEEIQGAVEEFLKNSQGKDLTVEMIEKLNYGLRPDEGNDRLLYKKENLTKENAVFSSPQAAKIQLNETVDFINQARKQNVEPSVLAGLVYQRLIAYHPFAEGNGRMARVIVNKILLEAGYPPFTKFSSEFETQIIPQTKATAKSATSSEVVKEFLTELSKKSLPQEDGNNQAQRTVTVNTAEPENTTDIKDTQSVDTLVAKQSPQSEVSGTELNLKSDTVKSEVADLSAVATELQNAAGGNKKVKEAPKAKGEQEEKVGLLQRVKQFFTGANAKPLKKDDSVDTPNYEGLEDKLNLKELISLESDRNAKFEDNVLKNDKFLDEAREISKKSIPESTVKQMSHLPEFDDILTEGAKKVESRINKAITFQPSTDEFLEIQQLVKKLPRTQVVEDISTKTTEITEALAATSKTIQRTPELKEQLKVAIEEFLQSSQGKPLSVEMIEKLNYGLRPDEGEARLLYKKENLTKENAVFSSPQAAKIQLAETVDFINQAKAQGVEPSVLSALVYQRLIAYHPFAEGNGRMARVIVNKILLDAGYPAFTKFSDEFEPQIIPQTKASTKSATSSEVVQEFLKELVKKGGIAESMEVSPQNSTEIDRTSATLGESRIESPTGFGDGNIKLARQDVVATEAVVAKPISELVANKDLVEQPRTVLQRIQDQFQPLKVKSKINAVRSSVEEFGGEVSFKFAQSKGEIYKEIVKHVETQNGVCESTCAHWIAKNVNPTDENFFNTLYEGGKKGHLKKETIDSIKKLQTEFINSGSATQQFKLTDNWLQEQGVVPKERSVADFTRRDEVSGTVSKNDVSSLVKAILDTGNETNGVKKISINLEGGSHTVSAAIDGSKVIFFDPNFGEMTFPTHQQFENWLKNAFWQKSGYAGKQEGKRFFNVVNYKKNVK</sequence>
<comment type="subcellular location">
    <subcellularLocation>
        <location evidence="1">Secreted</location>
    </subcellularLocation>
</comment>
<keyword evidence="2" id="KW-0964">Secreted</keyword>
<comment type="caution">
    <text evidence="9">The sequence shown here is derived from an EMBL/GenBank/DDBJ whole genome shotgun (WGS) entry which is preliminary data.</text>
</comment>
<dbReference type="GO" id="GO:0006508">
    <property type="term" value="P:proteolysis"/>
    <property type="evidence" value="ECO:0007669"/>
    <property type="project" value="UniProtKB-KW"/>
</dbReference>
<evidence type="ECO:0000256" key="3">
    <source>
        <dbReference type="ARBA" id="ARBA00022670"/>
    </source>
</evidence>
<evidence type="ECO:0000313" key="10">
    <source>
        <dbReference type="Proteomes" id="UP001596996"/>
    </source>
</evidence>
<dbReference type="InterPro" id="IPR006473">
    <property type="entry name" value="Peptidase_C58_Yopt"/>
</dbReference>
<feature type="region of interest" description="Disordered" evidence="7">
    <location>
        <begin position="700"/>
        <end position="732"/>
    </location>
</feature>
<evidence type="ECO:0000259" key="8">
    <source>
        <dbReference type="PROSITE" id="PS51459"/>
    </source>
</evidence>
<dbReference type="PRINTS" id="PR01376">
    <property type="entry name" value="BACSURFANTGN"/>
</dbReference>
<dbReference type="NCBIfam" id="TIGR01586">
    <property type="entry name" value="yopT_cys_prot"/>
    <property type="match status" value="1"/>
</dbReference>
<organism evidence="9 10">
    <name type="scientific">Seminibacterium arietis</name>
    <dbReference type="NCBI Taxonomy" id="1173502"/>
    <lineage>
        <taxon>Bacteria</taxon>
        <taxon>Pseudomonadati</taxon>
        <taxon>Pseudomonadota</taxon>
        <taxon>Gammaproteobacteria</taxon>
        <taxon>Pasteurellales</taxon>
        <taxon>Pasteurellaceae</taxon>
        <taxon>Seminibacterium</taxon>
    </lineage>
</organism>
<dbReference type="Gene3D" id="3.90.70.20">
    <property type="match status" value="1"/>
</dbReference>
<feature type="domain" description="Fido" evidence="8">
    <location>
        <begin position="558"/>
        <end position="695"/>
    </location>
</feature>
<dbReference type="CDD" id="cd20498">
    <property type="entry name" value="C58_YopT"/>
    <property type="match status" value="1"/>
</dbReference>
<dbReference type="InterPro" id="IPR040198">
    <property type="entry name" value="Fido_containing"/>
</dbReference>
<dbReference type="InterPro" id="IPR003951">
    <property type="entry name" value="Peptidase_C58"/>
</dbReference>
<dbReference type="InterPro" id="IPR036597">
    <property type="entry name" value="Fido-like_dom_sf"/>
</dbReference>
<feature type="compositionally biased region" description="Polar residues" evidence="7">
    <location>
        <begin position="340"/>
        <end position="352"/>
    </location>
</feature>
<dbReference type="InterPro" id="IPR003812">
    <property type="entry name" value="Fido"/>
</dbReference>
<dbReference type="PANTHER" id="PTHR13504:SF38">
    <property type="entry name" value="FIDO DOMAIN-CONTAINING PROTEIN"/>
    <property type="match status" value="1"/>
</dbReference>
<dbReference type="EMBL" id="JBHTJN010000011">
    <property type="protein sequence ID" value="MFD0966591.1"/>
    <property type="molecule type" value="Genomic_DNA"/>
</dbReference>
<keyword evidence="4" id="KW-0378">Hydrolase</keyword>
<dbReference type="SUPFAM" id="SSF140931">
    <property type="entry name" value="Fic-like"/>
    <property type="match status" value="2"/>
</dbReference>
<feature type="region of interest" description="Disordered" evidence="7">
    <location>
        <begin position="340"/>
        <end position="373"/>
    </location>
</feature>
<proteinExistence type="predicted"/>
<dbReference type="Pfam" id="PF02661">
    <property type="entry name" value="Fic"/>
    <property type="match status" value="2"/>
</dbReference>
<protein>
    <submittedName>
        <fullName evidence="9">YopT-type cysteine protease domain-containing protein</fullName>
    </submittedName>
</protein>
<keyword evidence="10" id="KW-1185">Reference proteome</keyword>
<dbReference type="SUPFAM" id="SSF54001">
    <property type="entry name" value="Cysteine proteinases"/>
    <property type="match status" value="1"/>
</dbReference>
<evidence type="ECO:0000313" key="9">
    <source>
        <dbReference type="EMBL" id="MFD0966591.1"/>
    </source>
</evidence>
<evidence type="ECO:0000256" key="1">
    <source>
        <dbReference type="ARBA" id="ARBA00004613"/>
    </source>
</evidence>
<dbReference type="PANTHER" id="PTHR13504">
    <property type="entry name" value="FIDO DOMAIN-CONTAINING PROTEIN DDB_G0283145"/>
    <property type="match status" value="1"/>
</dbReference>
<feature type="non-terminal residue" evidence="9">
    <location>
        <position position="1"/>
    </location>
</feature>
<dbReference type="RefSeq" id="WP_380821000.1">
    <property type="nucleotide sequence ID" value="NZ_JBHTJN010000011.1"/>
</dbReference>
<evidence type="ECO:0000256" key="5">
    <source>
        <dbReference type="ARBA" id="ARBA00022807"/>
    </source>
</evidence>
<evidence type="ECO:0000256" key="4">
    <source>
        <dbReference type="ARBA" id="ARBA00022801"/>
    </source>
</evidence>
<keyword evidence="5" id="KW-0788">Thiol protease</keyword>
<evidence type="ECO:0000256" key="2">
    <source>
        <dbReference type="ARBA" id="ARBA00022525"/>
    </source>
</evidence>
<reference evidence="10" key="1">
    <citation type="journal article" date="2019" name="Int. J. Syst. Evol. Microbiol.">
        <title>The Global Catalogue of Microorganisms (GCM) 10K type strain sequencing project: providing services to taxonomists for standard genome sequencing and annotation.</title>
        <authorList>
            <consortium name="The Broad Institute Genomics Platform"/>
            <consortium name="The Broad Institute Genome Sequencing Center for Infectious Disease"/>
            <person name="Wu L."/>
            <person name="Ma J."/>
        </authorList>
    </citation>
    <scope>NUCLEOTIDE SEQUENCE [LARGE SCALE GENOMIC DNA]</scope>
    <source>
        <strain evidence="10">CCUG 61707</strain>
    </source>
</reference>
<accession>A0ABW3I9G9</accession>
<dbReference type="Pfam" id="PF03543">
    <property type="entry name" value="Peptidase_C58"/>
    <property type="match status" value="1"/>
</dbReference>
<dbReference type="PROSITE" id="PS51459">
    <property type="entry name" value="FIDO"/>
    <property type="match status" value="2"/>
</dbReference>
<feature type="region of interest" description="Disordered" evidence="7">
    <location>
        <begin position="181"/>
        <end position="253"/>
    </location>
</feature>
<name>A0ABW3I9G9_9PAST</name>
<keyword evidence="3 9" id="KW-0645">Protease</keyword>
<feature type="domain" description="Fido" evidence="8">
    <location>
        <begin position="975"/>
        <end position="1112"/>
    </location>
</feature>
<evidence type="ECO:0000256" key="6">
    <source>
        <dbReference type="ARBA" id="ARBA00023026"/>
    </source>
</evidence>
<evidence type="ECO:0000256" key="7">
    <source>
        <dbReference type="SAM" id="MobiDB-lite"/>
    </source>
</evidence>
<gene>
    <name evidence="9" type="ORF">ACFQ02_07035</name>
</gene>